<keyword evidence="2" id="KW-0808">Transferase</keyword>
<dbReference type="HOGENOM" id="CLU_027634_6_3_0"/>
<dbReference type="eggNOG" id="COG0524">
    <property type="taxonomic scope" value="Bacteria"/>
</dbReference>
<dbReference type="RefSeq" id="WP_011521859.1">
    <property type="nucleotide sequence ID" value="NC_008009.1"/>
</dbReference>
<evidence type="ECO:0000313" key="5">
    <source>
        <dbReference type="EMBL" id="ABF40057.1"/>
    </source>
</evidence>
<dbReference type="PANTHER" id="PTHR43085:SF57">
    <property type="entry name" value="CARBOHYDRATE KINASE PFKB DOMAIN-CONTAINING PROTEIN"/>
    <property type="match status" value="1"/>
</dbReference>
<dbReference type="EnsemblBacteria" id="ABF40057">
    <property type="protein sequence ID" value="ABF40057"/>
    <property type="gene ID" value="Acid345_1054"/>
</dbReference>
<dbReference type="InterPro" id="IPR002173">
    <property type="entry name" value="Carboh/pur_kinase_PfkB_CS"/>
</dbReference>
<evidence type="ECO:0000259" key="4">
    <source>
        <dbReference type="Pfam" id="PF00294"/>
    </source>
</evidence>
<dbReference type="SUPFAM" id="SSF53613">
    <property type="entry name" value="Ribokinase-like"/>
    <property type="match status" value="1"/>
</dbReference>
<dbReference type="InterPro" id="IPR011611">
    <property type="entry name" value="PfkB_dom"/>
</dbReference>
<protein>
    <submittedName>
        <fullName evidence="5">Sugar kinase, ribokinase family</fullName>
    </submittedName>
</protein>
<dbReference type="GO" id="GO:0016301">
    <property type="term" value="F:kinase activity"/>
    <property type="evidence" value="ECO:0007669"/>
    <property type="project" value="UniProtKB-KW"/>
</dbReference>
<sequence length="300" mass="32646">MSNFTIVGLGEILWDVFPTYKQLGGAPTNFAYISSLLGDHAVVASRIGTDDLGTAVVDRLNSLQLSTSHLQRDLEHPTGTVQIELDSTGQASFDFTAEVAWDFLAWDAAWEQLAQSTDAVCFGTLAQRSPQSRVTIQRFLRATPSSAIRIFDINLRQSFYSSEVLSESAERADILKLNHEEVLPLMTLLGEHFVDDDAAAAWLCEQFELKLVCITRGSNGSLLVNQEARDEHPGYPVEVADTVGAGDAFTATLVHHYLRGSSLATMNDAANRMGSWVASKPGATPAAEPEFIDAARAVRD</sequence>
<dbReference type="PROSITE" id="PS00583">
    <property type="entry name" value="PFKB_KINASES_1"/>
    <property type="match status" value="1"/>
</dbReference>
<proteinExistence type="inferred from homology"/>
<dbReference type="STRING" id="204669.Acid345_1054"/>
<keyword evidence="3 5" id="KW-0418">Kinase</keyword>
<organism evidence="5 6">
    <name type="scientific">Koribacter versatilis (strain Ellin345)</name>
    <dbReference type="NCBI Taxonomy" id="204669"/>
    <lineage>
        <taxon>Bacteria</taxon>
        <taxon>Pseudomonadati</taxon>
        <taxon>Acidobacteriota</taxon>
        <taxon>Terriglobia</taxon>
        <taxon>Terriglobales</taxon>
        <taxon>Candidatus Korobacteraceae</taxon>
        <taxon>Candidatus Korobacter</taxon>
    </lineage>
</organism>
<dbReference type="PANTHER" id="PTHR43085">
    <property type="entry name" value="HEXOKINASE FAMILY MEMBER"/>
    <property type="match status" value="1"/>
</dbReference>
<dbReference type="InterPro" id="IPR050306">
    <property type="entry name" value="PfkB_Carbo_kinase"/>
</dbReference>
<dbReference type="Gene3D" id="3.40.1190.20">
    <property type="match status" value="1"/>
</dbReference>
<dbReference type="EMBL" id="CP000360">
    <property type="protein sequence ID" value="ABF40057.1"/>
    <property type="molecule type" value="Genomic_DNA"/>
</dbReference>
<reference evidence="5 6" key="1">
    <citation type="journal article" date="2009" name="Appl. Environ. Microbiol.">
        <title>Three genomes from the phylum Acidobacteria provide insight into the lifestyles of these microorganisms in soils.</title>
        <authorList>
            <person name="Ward N.L."/>
            <person name="Challacombe J.F."/>
            <person name="Janssen P.H."/>
            <person name="Henrissat B."/>
            <person name="Coutinho P.M."/>
            <person name="Wu M."/>
            <person name="Xie G."/>
            <person name="Haft D.H."/>
            <person name="Sait M."/>
            <person name="Badger J."/>
            <person name="Barabote R.D."/>
            <person name="Bradley B."/>
            <person name="Brettin T.S."/>
            <person name="Brinkac L.M."/>
            <person name="Bruce D."/>
            <person name="Creasy T."/>
            <person name="Daugherty S.C."/>
            <person name="Davidsen T.M."/>
            <person name="DeBoy R.T."/>
            <person name="Detter J.C."/>
            <person name="Dodson R.J."/>
            <person name="Durkin A.S."/>
            <person name="Ganapathy A."/>
            <person name="Gwinn-Giglio M."/>
            <person name="Han C.S."/>
            <person name="Khouri H."/>
            <person name="Kiss H."/>
            <person name="Kothari S.P."/>
            <person name="Madupu R."/>
            <person name="Nelson K.E."/>
            <person name="Nelson W.C."/>
            <person name="Paulsen I."/>
            <person name="Penn K."/>
            <person name="Ren Q."/>
            <person name="Rosovitz M.J."/>
            <person name="Selengut J.D."/>
            <person name="Shrivastava S."/>
            <person name="Sullivan S.A."/>
            <person name="Tapia R."/>
            <person name="Thompson L.S."/>
            <person name="Watkins K.L."/>
            <person name="Yang Q."/>
            <person name="Yu C."/>
            <person name="Zafar N."/>
            <person name="Zhou L."/>
            <person name="Kuske C.R."/>
        </authorList>
    </citation>
    <scope>NUCLEOTIDE SEQUENCE [LARGE SCALE GENOMIC DNA]</scope>
    <source>
        <strain evidence="5 6">Ellin345</strain>
    </source>
</reference>
<gene>
    <name evidence="5" type="ordered locus">Acid345_1054</name>
</gene>
<keyword evidence="6" id="KW-1185">Reference proteome</keyword>
<evidence type="ECO:0000256" key="2">
    <source>
        <dbReference type="ARBA" id="ARBA00022679"/>
    </source>
</evidence>
<dbReference type="KEGG" id="aba:Acid345_1054"/>
<evidence type="ECO:0000256" key="3">
    <source>
        <dbReference type="ARBA" id="ARBA00022777"/>
    </source>
</evidence>
<dbReference type="Proteomes" id="UP000002432">
    <property type="component" value="Chromosome"/>
</dbReference>
<name>Q1ISU3_KORVE</name>
<dbReference type="InterPro" id="IPR029056">
    <property type="entry name" value="Ribokinase-like"/>
</dbReference>
<dbReference type="OrthoDB" id="9775849at2"/>
<dbReference type="AlphaFoldDB" id="Q1ISU3"/>
<comment type="similarity">
    <text evidence="1">Belongs to the carbohydrate kinase PfkB family.</text>
</comment>
<evidence type="ECO:0000313" key="6">
    <source>
        <dbReference type="Proteomes" id="UP000002432"/>
    </source>
</evidence>
<dbReference type="Pfam" id="PF00294">
    <property type="entry name" value="PfkB"/>
    <property type="match status" value="1"/>
</dbReference>
<accession>Q1ISU3</accession>
<evidence type="ECO:0000256" key="1">
    <source>
        <dbReference type="ARBA" id="ARBA00010688"/>
    </source>
</evidence>
<feature type="domain" description="Carbohydrate kinase PfkB" evidence="4">
    <location>
        <begin position="21"/>
        <end position="286"/>
    </location>
</feature>
<dbReference type="CDD" id="cd01167">
    <property type="entry name" value="bac_FRK"/>
    <property type="match status" value="1"/>
</dbReference>